<dbReference type="PANTHER" id="PTHR14240">
    <property type="entry name" value="RETINITIS PIGMENTOSA GTPASE REGULATOR-INTERACTING PROTEIN"/>
    <property type="match status" value="1"/>
</dbReference>
<accession>A0A485L3Q2</accession>
<keyword evidence="11" id="KW-1185">Reference proteome</keyword>
<reference evidence="9" key="2">
    <citation type="submission" date="2019-06" db="EMBL/GenBank/DDBJ databases">
        <title>Genomics analysis of Aphanomyces spp. identifies a new class of oomycete effector associated with host adaptation.</title>
        <authorList>
            <person name="Gaulin E."/>
        </authorList>
    </citation>
    <scope>NUCLEOTIDE SEQUENCE</scope>
    <source>
        <strain evidence="9">CBS 578.67</strain>
    </source>
</reference>
<dbReference type="InterPro" id="IPR011992">
    <property type="entry name" value="EF-hand-dom_pair"/>
</dbReference>
<keyword evidence="4" id="KW-0969">Cilium</keyword>
<evidence type="ECO:0000313" key="11">
    <source>
        <dbReference type="Proteomes" id="UP000332933"/>
    </source>
</evidence>
<dbReference type="Pfam" id="PF11618">
    <property type="entry name" value="C2-C2_1"/>
    <property type="match status" value="1"/>
</dbReference>
<feature type="region of interest" description="Disordered" evidence="7">
    <location>
        <begin position="44"/>
        <end position="74"/>
    </location>
</feature>
<dbReference type="Gene3D" id="1.10.238.10">
    <property type="entry name" value="EF-hand"/>
    <property type="match status" value="3"/>
</dbReference>
<evidence type="ECO:0000256" key="2">
    <source>
        <dbReference type="ARBA" id="ARBA00006042"/>
    </source>
</evidence>
<evidence type="ECO:0000256" key="4">
    <source>
        <dbReference type="ARBA" id="ARBA00023069"/>
    </source>
</evidence>
<evidence type="ECO:0000313" key="10">
    <source>
        <dbReference type="EMBL" id="VFT91941.1"/>
    </source>
</evidence>
<keyword evidence="5" id="KW-0966">Cell projection</keyword>
<dbReference type="SUPFAM" id="SSF47473">
    <property type="entry name" value="EF-hand"/>
    <property type="match status" value="6"/>
</dbReference>
<dbReference type="InterPro" id="IPR031139">
    <property type="entry name" value="RPGRIP1_fam"/>
</dbReference>
<dbReference type="InterPro" id="IPR035892">
    <property type="entry name" value="C2_domain_sf"/>
</dbReference>
<dbReference type="InterPro" id="IPR021656">
    <property type="entry name" value="C2-C2_1"/>
</dbReference>
<comment type="similarity">
    <text evidence="2">Belongs to the RPGRIP1 family.</text>
</comment>
<proteinExistence type="inferred from homology"/>
<sequence length="2596" mass="288707">MTDTKHPFEDKYLDLKDENQALKRKKNEQEATIKRMYTKLAMLEETMKRKDKEQTPEADSPVKGGGGSFGGKRDVETEKFIDELRRENAVLRRKTQVLAENQRHIQEKEKHKAALHQSGPRKKSPRATLATKRASNNHAHGPASMASNHVTSTLERHSNTAREFHLTMKTKDVALEAALKARLITAERHVVKLQRENDDLKESLAIEGHHVHNNNAHHHGDDVEQLRRELRDRQAQLVILNARYDNLESKAMAEREIQEKTLEQMDNFNRVIHRLRSELQETQVARDESDKKVTKAKEMRHELEMLRDQNQKLEERMTSLCESPFINDAFQRKERIDKLVTLESQTKLQQTMIETLQADAQKQVTVIQELQANIRLLKQAKEAVEQELLRVKQLLDEERARVDHHRPMQRQPSMTIERPAPVQQRPPTPKKEGSHKATSPLRIAIPPPTQGEETQLSSFRPALPVVMRQTHDPSFVDFLDQPDDMTNRDQSAAYLRNKVHTLQIAHLTSTQELERCEKMLVAQTSINRELTFEIEDLVTRKEAAHVTLRKKLDELELVAEQRLRKIAQLEAQCRQLKYMRVKMGDKARRQGNDDELSLLDEGPDDGGEIDTSLGLDATVDLVAGENLLEIWVVGAQFDAKYINGNACTFVLCDFFDFESQSTSLAMGSHPAYNFAASYKITADAFFLRYLASESLALEVHQAIKGDFEVVGRTALRLDKLLHSRGALTDTSVPVRHVVTNAILGSLHVIIRLAIPLAEIWQLHLQSFPADRAFLQPTEASLALDDDAAFQLATHDQLAGPLNDLQVSILACRKLFTPSGVPPSAYVHYQLLGFPDVFTEIVPHSGSPTFSTDSGTHWFTLSVDPCLKQFFRKVHLRCTVFDDNQATHDDVDLSPLGPGVLGICDVPLKALVDGDAIDSWVAITNPPDESPVGELLVRLQWKNPFQVVCGPSSSLTSQMNALTLTNVHDLMTTFSLHADGRVNYRSFLLYAHASVVATVPFLEAVAAIQTSLHHLMATGDADGAREFKLTKTSYAKDELTKAFKQFGLVLGPDQIHVLVQVLGDLNGFVHTDELMCHIHPTPSCHDRFIAQKCRDTLRQFELRERQPSKVWAPFERYDPTQCHYVSRAEFKRGLSVLGFHMYDPAEEEAKQAFLAKTDAPSDKSAAAVADRSPSLHDDKGLDEELHPTSTSTLGKASTAKVKPSAATEFELRKAAFAKRIKLATDASHQTTFVLDKPTAPSTTAMGGGLPTTNNRAARLIQQRYRAYRSSGSMANPTPHHIVHVPTTSATTPMISTDHPATLLDVEAFLADTLGGDDLERARASLVRACQEMDPTKRGLVSRKQMTYILNPLCLKPTHLRCLLDAFRTDAKQIVFAPLLHFIFTAGSPTTPPLVKLLQSILLEDADVAAFIASDPTNGGILPYPVFAAHMKHCCGFLSAAQVHLIMQLFDVNGFGVEYRAFFHFVQSQPMAITLAKIKARLATLPSPTVHAIKTALASLGPSDSLSKLQVGILLKQTNVNVSPADQTVLWHYLDKPRLGTITPSTLWALFASPSSAVVVRQPSFDVLDLPLLQQLAWNSRRFIVPDPTTLLRAFTRYDWAKTGRVAVGAFTTVLQQAGFVFSPAHASQLARHFYTPTTHHDGGGGVQYGPFMQWSHGPVIAYAQLQTRLQRFVQTQASDRGMAIAGLVGQWLAAFPSPPVTRSSFAVVVTQSLHLPLNHEEIRVVLEQLDPHLTDTVDVVRFLHFENDDRANNALMPTTAAVDLSVVLAVLVSVVDKQPKQVVRMFETYDGGRTGKVEEDIFLLVWRKLGVELQPLEVRALFEEYAKDGRRLNYRKFLKHGLHVEVDGKYNDDDDEQRKAEAHRRLLVEYLDAVAAAEPEAYRAWVTQVKHHTKGRAYVMRAKAERILAKSLPHPELLDMAKVGLFLHVFESTEMGVAMAQLQSVLGKALPPAALVGATQAAGAVDSSSMDIGRSLQVLGVLLQTSLDRGVDYRRLFDAYDVQWQGLIPPSAIKAAIVQLGANMVNGGVECIGPLIGAFRDPSQKDLVNYIHLLHAARRQAGLPSIADPVWQLAESLRLRIRAKCQLPADVSDMSSIYDRLTPAFRHFDRANQGFLTLTTFRTGLLALHYDHASPAETQALFDAMAIFRTPDVVSRVEFDAFALDPHRADLVARLTTTLWAHASTFSQLSHALAGHDVAQSGVVSPAVVADTLHEFGIACSRDDLRRLQHLLDVNRTTPAMLSYKLLLRLVAHGRQEAATALQPNDATTQANDPSSSTVTAVHRTLQRQSRTDGQRAFEAADVDRRGALPVADFFLTMKHLGLAMTPAQVRDVVLRYPGDADQRAVDYRAVLADAFPTARSIVEVVATALQAAAARGVDVLARLQRLDTTGCGALTAAQFRQGLEELGVALTDDDVPRIMDVFGQADRGVELRHVLDRVRVQETKLLLRQLRPWGMASTDAAAATDTRAALEQQLAEHNVQLTTSQWQILCDQFEDASSGVQMGRLRQTVRAVAWQDAVRSLRQTMLAHGIEPNDIGQACLAHDEKRTGEISVGRFFDAIEAAGVPDLSTLERRMLQLTPCVQDGRVQYHEMLAHLV</sequence>
<dbReference type="EMBL" id="VJMH01005627">
    <property type="protein sequence ID" value="KAF0693948.1"/>
    <property type="molecule type" value="Genomic_DNA"/>
</dbReference>
<feature type="compositionally biased region" description="Basic and acidic residues" evidence="7">
    <location>
        <begin position="1172"/>
        <end position="1185"/>
    </location>
</feature>
<evidence type="ECO:0000256" key="3">
    <source>
        <dbReference type="ARBA" id="ARBA00023054"/>
    </source>
</evidence>
<feature type="region of interest" description="Disordered" evidence="7">
    <location>
        <begin position="104"/>
        <end position="158"/>
    </location>
</feature>
<dbReference type="PROSITE" id="PS50004">
    <property type="entry name" value="C2"/>
    <property type="match status" value="1"/>
</dbReference>
<feature type="compositionally biased region" description="Basic residues" evidence="7">
    <location>
        <begin position="113"/>
        <end position="125"/>
    </location>
</feature>
<gene>
    <name evidence="10" type="primary">Aste57867_15131</name>
    <name evidence="9" type="ORF">As57867_015075</name>
    <name evidence="10" type="ORF">ASTE57867_15131</name>
</gene>
<evidence type="ECO:0000259" key="8">
    <source>
        <dbReference type="PROSITE" id="PS50004"/>
    </source>
</evidence>
<dbReference type="GO" id="GO:0005856">
    <property type="term" value="C:cytoskeleton"/>
    <property type="evidence" value="ECO:0007669"/>
    <property type="project" value="UniProtKB-ARBA"/>
</dbReference>
<protein>
    <submittedName>
        <fullName evidence="10">Aste57867_15131 protein</fullName>
    </submittedName>
</protein>
<name>A0A485L3Q2_9STRA</name>
<feature type="region of interest" description="Disordered" evidence="7">
    <location>
        <begin position="1156"/>
        <end position="1198"/>
    </location>
</feature>
<feature type="domain" description="C2" evidence="8">
    <location>
        <begin position="785"/>
        <end position="920"/>
    </location>
</feature>
<reference evidence="10 11" key="1">
    <citation type="submission" date="2019-03" db="EMBL/GenBank/DDBJ databases">
        <authorList>
            <person name="Gaulin E."/>
            <person name="Dumas B."/>
        </authorList>
    </citation>
    <scope>NUCLEOTIDE SEQUENCE [LARGE SCALE GENOMIC DNA]</scope>
    <source>
        <strain evidence="10">CBS 568.67</strain>
    </source>
</reference>
<organism evidence="10 11">
    <name type="scientific">Aphanomyces stellatus</name>
    <dbReference type="NCBI Taxonomy" id="120398"/>
    <lineage>
        <taxon>Eukaryota</taxon>
        <taxon>Sar</taxon>
        <taxon>Stramenopiles</taxon>
        <taxon>Oomycota</taxon>
        <taxon>Saprolegniomycetes</taxon>
        <taxon>Saprolegniales</taxon>
        <taxon>Verrucalvaceae</taxon>
        <taxon>Aphanomyces</taxon>
    </lineage>
</organism>
<keyword evidence="3 6" id="KW-0175">Coiled coil</keyword>
<evidence type="ECO:0000313" key="9">
    <source>
        <dbReference type="EMBL" id="KAF0693948.1"/>
    </source>
</evidence>
<dbReference type="SUPFAM" id="SSF49562">
    <property type="entry name" value="C2 domain (Calcium/lipid-binding domain, CaLB)"/>
    <property type="match status" value="2"/>
</dbReference>
<dbReference type="OrthoDB" id="2133912at2759"/>
<dbReference type="Gene3D" id="2.60.40.150">
    <property type="entry name" value="C2 domain"/>
    <property type="match status" value="2"/>
</dbReference>
<dbReference type="PANTHER" id="PTHR14240:SF5">
    <property type="entry name" value="RPGRIP1 C-TERMINAL DOMAIN-CONTAINING PROTEIN"/>
    <property type="match status" value="1"/>
</dbReference>
<dbReference type="Proteomes" id="UP000332933">
    <property type="component" value="Unassembled WGS sequence"/>
</dbReference>
<evidence type="ECO:0000256" key="1">
    <source>
        <dbReference type="ARBA" id="ARBA00004138"/>
    </source>
</evidence>
<dbReference type="CDD" id="cd00030">
    <property type="entry name" value="C2"/>
    <property type="match status" value="1"/>
</dbReference>
<dbReference type="InterPro" id="IPR000008">
    <property type="entry name" value="C2_dom"/>
</dbReference>
<evidence type="ECO:0000256" key="6">
    <source>
        <dbReference type="SAM" id="Coils"/>
    </source>
</evidence>
<evidence type="ECO:0000256" key="7">
    <source>
        <dbReference type="SAM" id="MobiDB-lite"/>
    </source>
</evidence>
<feature type="compositionally biased region" description="Basic and acidic residues" evidence="7">
    <location>
        <begin position="45"/>
        <end position="55"/>
    </location>
</feature>
<dbReference type="GO" id="GO:0005929">
    <property type="term" value="C:cilium"/>
    <property type="evidence" value="ECO:0007669"/>
    <property type="project" value="UniProtKB-SubCell"/>
</dbReference>
<evidence type="ECO:0000256" key="5">
    <source>
        <dbReference type="ARBA" id="ARBA00023273"/>
    </source>
</evidence>
<comment type="subcellular location">
    <subcellularLocation>
        <location evidence="1">Cell projection</location>
        <location evidence="1">Cilium</location>
    </subcellularLocation>
</comment>
<feature type="region of interest" description="Disordered" evidence="7">
    <location>
        <begin position="400"/>
        <end position="456"/>
    </location>
</feature>
<dbReference type="EMBL" id="CAADRA010005648">
    <property type="protein sequence ID" value="VFT91941.1"/>
    <property type="molecule type" value="Genomic_DNA"/>
</dbReference>
<feature type="coiled-coil region" evidence="6">
    <location>
        <begin position="176"/>
        <end position="323"/>
    </location>
</feature>